<protein>
    <recommendedName>
        <fullName evidence="1">Pre ATP-grasp domain-containing protein</fullName>
    </recommendedName>
</protein>
<gene>
    <name evidence="2" type="ORF">CVT23_19620</name>
</gene>
<name>A0A2M9FWV4_9PROT</name>
<evidence type="ECO:0000313" key="2">
    <source>
        <dbReference type="EMBL" id="PJK27945.1"/>
    </source>
</evidence>
<dbReference type="AlphaFoldDB" id="A0A2M9FWV4"/>
<organism evidence="2 3">
    <name type="scientific">Minwuia thermotolerans</name>
    <dbReference type="NCBI Taxonomy" id="2056226"/>
    <lineage>
        <taxon>Bacteria</taxon>
        <taxon>Pseudomonadati</taxon>
        <taxon>Pseudomonadota</taxon>
        <taxon>Alphaproteobacteria</taxon>
        <taxon>Minwuiales</taxon>
        <taxon>Minwuiaceae</taxon>
        <taxon>Minwuia</taxon>
    </lineage>
</organism>
<evidence type="ECO:0000313" key="3">
    <source>
        <dbReference type="Proteomes" id="UP000229498"/>
    </source>
</evidence>
<proteinExistence type="predicted"/>
<keyword evidence="3" id="KW-1185">Reference proteome</keyword>
<evidence type="ECO:0000259" key="1">
    <source>
        <dbReference type="Pfam" id="PF18604"/>
    </source>
</evidence>
<feature type="domain" description="Pre ATP-grasp" evidence="1">
    <location>
        <begin position="53"/>
        <end position="143"/>
    </location>
</feature>
<accession>A0A2M9FWV4</accession>
<dbReference type="OrthoDB" id="233008at2"/>
<dbReference type="InterPro" id="IPR040754">
    <property type="entry name" value="PreAtp-grasp"/>
</dbReference>
<sequence length="461" mass="49642">MARAVLANEPSLGRTDFFGPRVSSGLKPGPALLIGDQREVGLFAGMREQRLEHRIALLADEGDFLVVEKACPRHEAFVRHLLGIHDLRIIEIGPPERGGPAAIASRCRSPALAARFADAARDRGCFQIVPYLGSGKDWALAGTIADVARVPVRVAAPPPQLAKRVNDKIWFADRVRAVLGPQALPPTFAAYGPAALAAHIRRLARNCEQVIVKTPDSAGSLGNVNLDAALIRGFSTERLHCCVLDILRARGWRDRYPLLVGVWETAALSSPSAQIWIPAPGDGDPVVEGIFEQRLAGDEAEFIGAAPAVLSVGVLRRICREAMALAVHLQALGYFGRCSFDCLITGEAGRARGVHWIECNGRWGGVSIPMSFVNRFFGRHAGRGMVIVQDQSLQLRVRTAEALYDLLGPFLLRRGKNEGIVPLAVGGIERSAGFPFLAVADSQARAETLAGQARALLARRG</sequence>
<reference evidence="2 3" key="1">
    <citation type="submission" date="2017-11" db="EMBL/GenBank/DDBJ databases">
        <title>Draft genome sequence of Rhizobiales bacterium SY3-13.</title>
        <authorList>
            <person name="Sun C."/>
        </authorList>
    </citation>
    <scope>NUCLEOTIDE SEQUENCE [LARGE SCALE GENOMIC DNA]</scope>
    <source>
        <strain evidence="2 3">SY3-13</strain>
    </source>
</reference>
<dbReference type="RefSeq" id="WP_125182803.1">
    <property type="nucleotide sequence ID" value="NZ_PHIG01000052.1"/>
</dbReference>
<dbReference type="EMBL" id="PHIG01000052">
    <property type="protein sequence ID" value="PJK27945.1"/>
    <property type="molecule type" value="Genomic_DNA"/>
</dbReference>
<dbReference type="Proteomes" id="UP000229498">
    <property type="component" value="Unassembled WGS sequence"/>
</dbReference>
<dbReference type="Pfam" id="PF18604">
    <property type="entry name" value="PreAtp-grasp"/>
    <property type="match status" value="1"/>
</dbReference>
<comment type="caution">
    <text evidence="2">The sequence shown here is derived from an EMBL/GenBank/DDBJ whole genome shotgun (WGS) entry which is preliminary data.</text>
</comment>